<dbReference type="SUPFAM" id="SSF52980">
    <property type="entry name" value="Restriction endonuclease-like"/>
    <property type="match status" value="1"/>
</dbReference>
<reference evidence="3 4" key="1">
    <citation type="submission" date="2017-06" db="EMBL/GenBank/DDBJ databases">
        <title>Draft Genome Sequence of Natranaerobius trueperi halophilic, alkalithermophilic bacteria from soda lakes.</title>
        <authorList>
            <person name="Zhao B."/>
        </authorList>
    </citation>
    <scope>NUCLEOTIDE SEQUENCE [LARGE SCALE GENOMIC DNA]</scope>
    <source>
        <strain evidence="3 4">DSM 18760</strain>
    </source>
</reference>
<organism evidence="3 4">
    <name type="scientific">Natranaerobius trueperi</name>
    <dbReference type="NCBI Taxonomy" id="759412"/>
    <lineage>
        <taxon>Bacteria</taxon>
        <taxon>Bacillati</taxon>
        <taxon>Bacillota</taxon>
        <taxon>Clostridia</taxon>
        <taxon>Natranaerobiales</taxon>
        <taxon>Natranaerobiaceae</taxon>
        <taxon>Natranaerobius</taxon>
    </lineage>
</organism>
<dbReference type="AlphaFoldDB" id="A0A226BYM2"/>
<evidence type="ECO:0000313" key="4">
    <source>
        <dbReference type="Proteomes" id="UP000214588"/>
    </source>
</evidence>
<dbReference type="GO" id="GO:0003677">
    <property type="term" value="F:DNA binding"/>
    <property type="evidence" value="ECO:0007669"/>
    <property type="project" value="InterPro"/>
</dbReference>
<dbReference type="InterPro" id="IPR052906">
    <property type="entry name" value="Type_IV_Methyl-Rstrct_Enzyme"/>
</dbReference>
<dbReference type="Gene3D" id="3.40.1350.10">
    <property type="match status" value="1"/>
</dbReference>
<dbReference type="Proteomes" id="UP000214588">
    <property type="component" value="Unassembled WGS sequence"/>
</dbReference>
<feature type="transmembrane region" description="Helical" evidence="1">
    <location>
        <begin position="21"/>
        <end position="40"/>
    </location>
</feature>
<keyword evidence="4" id="KW-1185">Reference proteome</keyword>
<dbReference type="REBASE" id="230880">
    <property type="entry name" value="Ntr18760MrrP"/>
</dbReference>
<dbReference type="PANTHER" id="PTHR30015">
    <property type="entry name" value="MRR RESTRICTION SYSTEM PROTEIN"/>
    <property type="match status" value="1"/>
</dbReference>
<gene>
    <name evidence="3" type="ORF">CDO51_05200</name>
</gene>
<evidence type="ECO:0000256" key="1">
    <source>
        <dbReference type="SAM" id="Phobius"/>
    </source>
</evidence>
<dbReference type="InterPro" id="IPR011335">
    <property type="entry name" value="Restrct_endonuc-II-like"/>
</dbReference>
<sequence>MNKLEKSVDRLLKRMFRKYRYGMVKVFSYLIVISMLIQFIIEVPSLLLLVPFFLLISKVYLRHKSLLVVESTELENIDQMSGVDFENYLYDFFRSLGYKVKFTRNSADYGVDLILKDKKGIKTAVQAKRYNSNVSIDAVQAVEAGKKYYHCSNAIVITNSHFTKNAVELAHTCKVKLWSREDLIRTIPNDKKQNLIL</sequence>
<feature type="domain" description="Restriction endonuclease type IV Mrr" evidence="2">
    <location>
        <begin position="77"/>
        <end position="186"/>
    </location>
</feature>
<dbReference type="PANTHER" id="PTHR30015:SF6">
    <property type="entry name" value="SLL1429 PROTEIN"/>
    <property type="match status" value="1"/>
</dbReference>
<evidence type="ECO:0000259" key="2">
    <source>
        <dbReference type="Pfam" id="PF04471"/>
    </source>
</evidence>
<dbReference type="InterPro" id="IPR007560">
    <property type="entry name" value="Restrct_endonuc_IV_Mrr"/>
</dbReference>
<evidence type="ECO:0000313" key="3">
    <source>
        <dbReference type="EMBL" id="OWZ84113.1"/>
    </source>
</evidence>
<protein>
    <recommendedName>
        <fullName evidence="2">Restriction endonuclease type IV Mrr domain-containing protein</fullName>
    </recommendedName>
</protein>
<dbReference type="EMBL" id="NIQC01000008">
    <property type="protein sequence ID" value="OWZ84113.1"/>
    <property type="molecule type" value="Genomic_DNA"/>
</dbReference>
<dbReference type="InterPro" id="IPR011856">
    <property type="entry name" value="tRNA_endonuc-like_dom_sf"/>
</dbReference>
<proteinExistence type="predicted"/>
<keyword evidence="1" id="KW-1133">Transmembrane helix</keyword>
<dbReference type="GO" id="GO:0015666">
    <property type="term" value="F:restriction endodeoxyribonuclease activity"/>
    <property type="evidence" value="ECO:0007669"/>
    <property type="project" value="TreeGrafter"/>
</dbReference>
<name>A0A226BYM2_9FIRM</name>
<comment type="caution">
    <text evidence="3">The sequence shown here is derived from an EMBL/GenBank/DDBJ whole genome shotgun (WGS) entry which is preliminary data.</text>
</comment>
<accession>A0A226BYM2</accession>
<dbReference type="GO" id="GO:0009307">
    <property type="term" value="P:DNA restriction-modification system"/>
    <property type="evidence" value="ECO:0007669"/>
    <property type="project" value="InterPro"/>
</dbReference>
<keyword evidence="1" id="KW-0472">Membrane</keyword>
<dbReference type="Pfam" id="PF04471">
    <property type="entry name" value="Mrr_cat"/>
    <property type="match status" value="1"/>
</dbReference>
<dbReference type="RefSeq" id="WP_089023246.1">
    <property type="nucleotide sequence ID" value="NZ_NIQC01000008.1"/>
</dbReference>
<keyword evidence="1" id="KW-0812">Transmembrane</keyword>
<dbReference type="OrthoDB" id="9797274at2"/>